<name>A0A542ZES9_9MICO</name>
<evidence type="ECO:0000256" key="1">
    <source>
        <dbReference type="ARBA" id="ARBA00022679"/>
    </source>
</evidence>
<dbReference type="AlphaFoldDB" id="A0A542ZES9"/>
<organism evidence="4 5">
    <name type="scientific">Oryzihumus leptocrescens</name>
    <dbReference type="NCBI Taxonomy" id="297536"/>
    <lineage>
        <taxon>Bacteria</taxon>
        <taxon>Bacillati</taxon>
        <taxon>Actinomycetota</taxon>
        <taxon>Actinomycetes</taxon>
        <taxon>Micrococcales</taxon>
        <taxon>Intrasporangiaceae</taxon>
        <taxon>Oryzihumus</taxon>
    </lineage>
</organism>
<dbReference type="SUPFAM" id="SSF55729">
    <property type="entry name" value="Acyl-CoA N-acyltransferases (Nat)"/>
    <property type="match status" value="1"/>
</dbReference>
<protein>
    <submittedName>
        <fullName evidence="4">Acetyltransferase (GNAT) family protein</fullName>
    </submittedName>
</protein>
<comment type="caution">
    <text evidence="4">The sequence shown here is derived from an EMBL/GenBank/DDBJ whole genome shotgun (WGS) entry which is preliminary data.</text>
</comment>
<dbReference type="RefSeq" id="WP_246091989.1">
    <property type="nucleotide sequence ID" value="NZ_BAAAKX010000003.1"/>
</dbReference>
<evidence type="ECO:0000313" key="5">
    <source>
        <dbReference type="Proteomes" id="UP000319514"/>
    </source>
</evidence>
<dbReference type="InterPro" id="IPR000182">
    <property type="entry name" value="GNAT_dom"/>
</dbReference>
<dbReference type="InterPro" id="IPR016181">
    <property type="entry name" value="Acyl_CoA_acyltransferase"/>
</dbReference>
<dbReference type="GO" id="GO:0016747">
    <property type="term" value="F:acyltransferase activity, transferring groups other than amino-acyl groups"/>
    <property type="evidence" value="ECO:0007669"/>
    <property type="project" value="InterPro"/>
</dbReference>
<dbReference type="PANTHER" id="PTHR43877">
    <property type="entry name" value="AMINOALKYLPHOSPHONATE N-ACETYLTRANSFERASE-RELATED-RELATED"/>
    <property type="match status" value="1"/>
</dbReference>
<dbReference type="EMBL" id="VFOQ01000001">
    <property type="protein sequence ID" value="TQL58817.1"/>
    <property type="molecule type" value="Genomic_DNA"/>
</dbReference>
<evidence type="ECO:0000313" key="4">
    <source>
        <dbReference type="EMBL" id="TQL58817.1"/>
    </source>
</evidence>
<gene>
    <name evidence="4" type="ORF">FB474_0156</name>
</gene>
<dbReference type="Proteomes" id="UP000319514">
    <property type="component" value="Unassembled WGS sequence"/>
</dbReference>
<feature type="domain" description="N-acetyltransferase" evidence="3">
    <location>
        <begin position="5"/>
        <end position="154"/>
    </location>
</feature>
<keyword evidence="5" id="KW-1185">Reference proteome</keyword>
<dbReference type="Pfam" id="PF00583">
    <property type="entry name" value="Acetyltransf_1"/>
    <property type="match status" value="1"/>
</dbReference>
<dbReference type="CDD" id="cd04301">
    <property type="entry name" value="NAT_SF"/>
    <property type="match status" value="1"/>
</dbReference>
<dbReference type="PROSITE" id="PS51186">
    <property type="entry name" value="GNAT"/>
    <property type="match status" value="1"/>
</dbReference>
<dbReference type="PANTHER" id="PTHR43877:SF2">
    <property type="entry name" value="AMINOALKYLPHOSPHONATE N-ACETYLTRANSFERASE-RELATED"/>
    <property type="match status" value="1"/>
</dbReference>
<accession>A0A542ZES9</accession>
<dbReference type="Gene3D" id="3.40.630.30">
    <property type="match status" value="1"/>
</dbReference>
<proteinExistence type="predicted"/>
<sequence>MVTTGFVVEVAPWDSPDGRRLRAAQRAELVAAYDGDVEPGTKPTAADVNVFLLARDAAGEAVGCGSLRHLGGEAAEIKRMYVAPAHRGRGVSRLVLGALEEQALSRGWTVLRLETGPLQAEAIGLYTSAGYAPVPAFGPYVGSTTSLCFERRLGSGQPTGQHG</sequence>
<reference evidence="4 5" key="1">
    <citation type="submission" date="2019-06" db="EMBL/GenBank/DDBJ databases">
        <title>Sequencing the genomes of 1000 actinobacteria strains.</title>
        <authorList>
            <person name="Klenk H.-P."/>
        </authorList>
    </citation>
    <scope>NUCLEOTIDE SEQUENCE [LARGE SCALE GENOMIC DNA]</scope>
    <source>
        <strain evidence="4 5">DSM 18082</strain>
    </source>
</reference>
<keyword evidence="1 4" id="KW-0808">Transferase</keyword>
<keyword evidence="2" id="KW-0012">Acyltransferase</keyword>
<evidence type="ECO:0000256" key="2">
    <source>
        <dbReference type="ARBA" id="ARBA00023315"/>
    </source>
</evidence>
<dbReference type="InterPro" id="IPR050832">
    <property type="entry name" value="Bact_Acetyltransf"/>
</dbReference>
<evidence type="ECO:0000259" key="3">
    <source>
        <dbReference type="PROSITE" id="PS51186"/>
    </source>
</evidence>